<feature type="compositionally biased region" description="Basic and acidic residues" evidence="1">
    <location>
        <begin position="68"/>
        <end position="83"/>
    </location>
</feature>
<feature type="region of interest" description="Disordered" evidence="1">
    <location>
        <begin position="36"/>
        <end position="87"/>
    </location>
</feature>
<evidence type="ECO:0000256" key="1">
    <source>
        <dbReference type="SAM" id="MobiDB-lite"/>
    </source>
</evidence>
<protein>
    <recommendedName>
        <fullName evidence="5">Secreted protein</fullName>
    </recommendedName>
</protein>
<name>A0A4P2PTY6_SORCE</name>
<accession>A0A4P2PTY6</accession>
<feature type="signal peptide" evidence="2">
    <location>
        <begin position="1"/>
        <end position="36"/>
    </location>
</feature>
<dbReference type="RefSeq" id="WP_129344723.1">
    <property type="nucleotide sequence ID" value="NZ_CP012670.1"/>
</dbReference>
<dbReference type="EMBL" id="CP012670">
    <property type="protein sequence ID" value="AUX19921.1"/>
    <property type="molecule type" value="Genomic_DNA"/>
</dbReference>
<evidence type="ECO:0000313" key="4">
    <source>
        <dbReference type="Proteomes" id="UP000295781"/>
    </source>
</evidence>
<reference evidence="3 4" key="1">
    <citation type="submission" date="2015-09" db="EMBL/GenBank/DDBJ databases">
        <title>Sorangium comparison.</title>
        <authorList>
            <person name="Zaburannyi N."/>
            <person name="Bunk B."/>
            <person name="Overmann J."/>
            <person name="Mueller R."/>
        </authorList>
    </citation>
    <scope>NUCLEOTIDE SEQUENCE [LARGE SCALE GENOMIC DNA]</scope>
    <source>
        <strain evidence="3 4">So ceGT47</strain>
    </source>
</reference>
<evidence type="ECO:0008006" key="5">
    <source>
        <dbReference type="Google" id="ProtNLM"/>
    </source>
</evidence>
<proteinExistence type="predicted"/>
<evidence type="ECO:0000313" key="3">
    <source>
        <dbReference type="EMBL" id="AUX19921.1"/>
    </source>
</evidence>
<dbReference type="OrthoDB" id="5506973at2"/>
<dbReference type="Proteomes" id="UP000295781">
    <property type="component" value="Chromosome"/>
</dbReference>
<sequence>MYHCKRSRRLAAGVHARSAALAASLGVLCFASSARAQLPDDSGPDDPRAAEEQAGGEAAQGDAAPAASEEKPKAPEAEAKAEPAADNAPLEKNGKAYRFIGLRFRNVIVPKFMINLFADGGATVNVFTAGPELTTRKDGFEIDLAMSYADYSMDPFLFKGKNDGDDAWEMVSSDMKLLYLTMDLLHEIPLDPEEGRFSLLIGGGVGLGVVFGNLYRAQAYPSDARANPDDVGSWSRCTGPGAPNAFYCDAQHRHYGDYDEPSWINGGSKPSVFPWISFPQVSFRYKPIKQLQTRLDAGLSITGFFFGLSAGYGI</sequence>
<gene>
    <name evidence="3" type="ORF">SOCEGT47_003750</name>
</gene>
<feature type="compositionally biased region" description="Low complexity" evidence="1">
    <location>
        <begin position="52"/>
        <end position="67"/>
    </location>
</feature>
<organism evidence="3 4">
    <name type="scientific">Sorangium cellulosum</name>
    <name type="common">Polyangium cellulosum</name>
    <dbReference type="NCBI Taxonomy" id="56"/>
    <lineage>
        <taxon>Bacteria</taxon>
        <taxon>Pseudomonadati</taxon>
        <taxon>Myxococcota</taxon>
        <taxon>Polyangia</taxon>
        <taxon>Polyangiales</taxon>
        <taxon>Polyangiaceae</taxon>
        <taxon>Sorangium</taxon>
    </lineage>
</organism>
<evidence type="ECO:0000256" key="2">
    <source>
        <dbReference type="SAM" id="SignalP"/>
    </source>
</evidence>
<feature type="chain" id="PRO_5020491491" description="Secreted protein" evidence="2">
    <location>
        <begin position="37"/>
        <end position="314"/>
    </location>
</feature>
<keyword evidence="2" id="KW-0732">Signal</keyword>
<dbReference type="AlphaFoldDB" id="A0A4P2PTY6"/>